<keyword evidence="1" id="KW-1133">Transmembrane helix</keyword>
<reference evidence="2" key="1">
    <citation type="submission" date="2014-09" db="EMBL/GenBank/DDBJ databases">
        <title>Draft genome sequence of an oleaginous Mucoromycotina fungus Mucor ambiguus NBRC6742.</title>
        <authorList>
            <person name="Takeda I."/>
            <person name="Yamane N."/>
            <person name="Morita T."/>
            <person name="Tamano K."/>
            <person name="Machida M."/>
            <person name="Baker S."/>
            <person name="Koike H."/>
        </authorList>
    </citation>
    <scope>NUCLEOTIDE SEQUENCE</scope>
    <source>
        <strain evidence="2">NBRC 6742</strain>
    </source>
</reference>
<keyword evidence="1" id="KW-0472">Membrane</keyword>
<evidence type="ECO:0000313" key="3">
    <source>
        <dbReference type="Proteomes" id="UP000053815"/>
    </source>
</evidence>
<organism evidence="2">
    <name type="scientific">Mucor ambiguus</name>
    <dbReference type="NCBI Taxonomy" id="91626"/>
    <lineage>
        <taxon>Eukaryota</taxon>
        <taxon>Fungi</taxon>
        <taxon>Fungi incertae sedis</taxon>
        <taxon>Mucoromycota</taxon>
        <taxon>Mucoromycotina</taxon>
        <taxon>Mucoromycetes</taxon>
        <taxon>Mucorales</taxon>
        <taxon>Mucorineae</taxon>
        <taxon>Mucoraceae</taxon>
        <taxon>Mucor</taxon>
    </lineage>
</organism>
<sequence length="151" mass="16786">MLSLGTRCCCDFRSLAILAMLSLGTSCCHSRYILVLLYHGSLVLYAAAIAVYLLLSWCLGALCCCCCHHSLAVMVMLSQGAHCFCCCYPTMLYVLLVLLHCEVRFCRHCRSFVVLMALYRVNLALSAAGVVIWTFWFVLCCVDVPIAEAQH</sequence>
<name>A0A0C9N6S4_9FUNG</name>
<protein>
    <submittedName>
        <fullName evidence="2">Uncharacterized protein</fullName>
    </submittedName>
</protein>
<feature type="transmembrane region" description="Helical" evidence="1">
    <location>
        <begin position="111"/>
        <end position="139"/>
    </location>
</feature>
<keyword evidence="1" id="KW-0812">Transmembrane</keyword>
<evidence type="ECO:0000313" key="2">
    <source>
        <dbReference type="EMBL" id="GAN11752.1"/>
    </source>
</evidence>
<dbReference type="EMBL" id="DF837175">
    <property type="protein sequence ID" value="GAN11752.1"/>
    <property type="molecule type" value="Genomic_DNA"/>
</dbReference>
<gene>
    <name evidence="2" type="ORF">MAM1_0886d11338</name>
</gene>
<dbReference type="AlphaFoldDB" id="A0A0C9N6S4"/>
<evidence type="ECO:0000256" key="1">
    <source>
        <dbReference type="SAM" id="Phobius"/>
    </source>
</evidence>
<keyword evidence="3" id="KW-1185">Reference proteome</keyword>
<feature type="transmembrane region" description="Helical" evidence="1">
    <location>
        <begin position="77"/>
        <end position="99"/>
    </location>
</feature>
<dbReference type="PROSITE" id="PS51257">
    <property type="entry name" value="PROKAR_LIPOPROTEIN"/>
    <property type="match status" value="1"/>
</dbReference>
<accession>A0A0C9N6S4</accession>
<dbReference type="Proteomes" id="UP000053815">
    <property type="component" value="Unassembled WGS sequence"/>
</dbReference>
<feature type="transmembrane region" description="Helical" evidence="1">
    <location>
        <begin position="42"/>
        <end position="71"/>
    </location>
</feature>
<proteinExistence type="predicted"/>